<dbReference type="InterPro" id="IPR006047">
    <property type="entry name" value="GH13_cat_dom"/>
</dbReference>
<proteinExistence type="inferred from homology"/>
<dbReference type="Pfam" id="PF00128">
    <property type="entry name" value="Alpha-amylase"/>
    <property type="match status" value="1"/>
</dbReference>
<keyword evidence="3" id="KW-0378">Hydrolase</keyword>
<dbReference type="EMBL" id="BAABKQ010000001">
    <property type="protein sequence ID" value="GAA4814935.1"/>
    <property type="molecule type" value="Genomic_DNA"/>
</dbReference>
<dbReference type="Proteomes" id="UP001500839">
    <property type="component" value="Unassembled WGS sequence"/>
</dbReference>
<accession>A0ABP9CSB8</accession>
<dbReference type="Gene3D" id="3.90.400.10">
    <property type="entry name" value="Oligo-1,6-glucosidase, Domain 2"/>
    <property type="match status" value="1"/>
</dbReference>
<dbReference type="SMART" id="SM00642">
    <property type="entry name" value="Aamy"/>
    <property type="match status" value="1"/>
</dbReference>
<evidence type="ECO:0000313" key="4">
    <source>
        <dbReference type="Proteomes" id="UP001500839"/>
    </source>
</evidence>
<keyword evidence="4" id="KW-1185">Reference proteome</keyword>
<evidence type="ECO:0000313" key="3">
    <source>
        <dbReference type="EMBL" id="GAA4814935.1"/>
    </source>
</evidence>
<reference evidence="4" key="1">
    <citation type="journal article" date="2019" name="Int. J. Syst. Evol. Microbiol.">
        <title>The Global Catalogue of Microorganisms (GCM) 10K type strain sequencing project: providing services to taxonomists for standard genome sequencing and annotation.</title>
        <authorList>
            <consortium name="The Broad Institute Genomics Platform"/>
            <consortium name="The Broad Institute Genome Sequencing Center for Infectious Disease"/>
            <person name="Wu L."/>
            <person name="Ma J."/>
        </authorList>
    </citation>
    <scope>NUCLEOTIDE SEQUENCE [LARGE SCALE GENOMIC DNA]</scope>
    <source>
        <strain evidence="4">JCM 18542</strain>
    </source>
</reference>
<dbReference type="PANTHER" id="PTHR10357:SF179">
    <property type="entry name" value="NEUTRAL AND BASIC AMINO ACID TRANSPORT PROTEIN RBAT"/>
    <property type="match status" value="1"/>
</dbReference>
<evidence type="ECO:0000256" key="1">
    <source>
        <dbReference type="ARBA" id="ARBA00008061"/>
    </source>
</evidence>
<dbReference type="InterPro" id="IPR045857">
    <property type="entry name" value="O16G_dom_2"/>
</dbReference>
<sequence>MDTAARVTDPAHGNTTAWWRTAAIYQVYIRSFADDSGDGVGDIAGLRRRLPYLAELGIDAVWINPWYRSPMHDAGYDVADYRDIDPLFGTLDEAQDLIDAAHALGIRVILDLVPNHVSHEHPWFREALASPPGSPARDRFHFRSGDAVPNDWVSPFGGPAWTRTTNSDGTPGQWYLHLFTPEQPDLNWNNPEVRAEFLRTLRFWFDRGVDGFRIDVAHALHKAPGLPDLDGLPYPVPRPEDGSPPSAHPFFDRDEVHAIYREWRTLANSYDPPRVFVAEAWVNDPARLARYVRPDELHGAFNFDFLLAPWKPDVLKAVIDRSLDSHAAVGALPTWVLSNHDGMRHVSKLARPQTDTRVAFLSQVRDDPADLALGERRARAAALLMFALPGGVYIYQGDELGLPEVEDLPDAALRDPIWERSGHTERGRDGCRVPLPWSGDRPPYGFSPDGAAVPPWLPQPDDWAPRTAAAQDGDPSSMLELYRTALRLRRTLPADAPLRWLPAPDGVLHFSRGDALRCLVNLTGDAVAAPVGEVLLASGPLRDDGTVPPDTAVWAR</sequence>
<organism evidence="3 4">
    <name type="scientific">Tomitella cavernea</name>
    <dbReference type="NCBI Taxonomy" id="1387982"/>
    <lineage>
        <taxon>Bacteria</taxon>
        <taxon>Bacillati</taxon>
        <taxon>Actinomycetota</taxon>
        <taxon>Actinomycetes</taxon>
        <taxon>Mycobacteriales</taxon>
        <taxon>Tomitella</taxon>
    </lineage>
</organism>
<dbReference type="PANTHER" id="PTHR10357">
    <property type="entry name" value="ALPHA-AMYLASE FAMILY MEMBER"/>
    <property type="match status" value="1"/>
</dbReference>
<protein>
    <submittedName>
        <fullName evidence="3">Glycoside hydrolase family 13 protein</fullName>
    </submittedName>
</protein>
<feature type="domain" description="Glycosyl hydrolase family 13 catalytic" evidence="2">
    <location>
        <begin position="26"/>
        <end position="432"/>
    </location>
</feature>
<dbReference type="CDD" id="cd11332">
    <property type="entry name" value="AmyAc_OligoGlu_TS"/>
    <property type="match status" value="1"/>
</dbReference>
<evidence type="ECO:0000259" key="2">
    <source>
        <dbReference type="SMART" id="SM00642"/>
    </source>
</evidence>
<comment type="caution">
    <text evidence="3">The sequence shown here is derived from an EMBL/GenBank/DDBJ whole genome shotgun (WGS) entry which is preliminary data.</text>
</comment>
<comment type="similarity">
    <text evidence="1">Belongs to the glycosyl hydrolase 13 family.</text>
</comment>
<dbReference type="GO" id="GO:0016787">
    <property type="term" value="F:hydrolase activity"/>
    <property type="evidence" value="ECO:0007669"/>
    <property type="project" value="UniProtKB-KW"/>
</dbReference>
<dbReference type="InterPro" id="IPR017853">
    <property type="entry name" value="GH"/>
</dbReference>
<name>A0ABP9CSB8_9ACTN</name>
<gene>
    <name evidence="3" type="ORF">GCM10023353_20500</name>
</gene>
<dbReference type="RefSeq" id="WP_200171151.1">
    <property type="nucleotide sequence ID" value="NZ_BAABKQ010000001.1"/>
</dbReference>
<dbReference type="SUPFAM" id="SSF51445">
    <property type="entry name" value="(Trans)glycosidases"/>
    <property type="match status" value="1"/>
</dbReference>
<dbReference type="Gene3D" id="3.20.20.80">
    <property type="entry name" value="Glycosidases"/>
    <property type="match status" value="1"/>
</dbReference>